<dbReference type="Proteomes" id="UP001498476">
    <property type="component" value="Unassembled WGS sequence"/>
</dbReference>
<dbReference type="PROSITE" id="PS00450">
    <property type="entry name" value="ACONITASE_1"/>
    <property type="match status" value="1"/>
</dbReference>
<evidence type="ECO:0000313" key="2">
    <source>
        <dbReference type="Proteomes" id="UP001498476"/>
    </source>
</evidence>
<keyword evidence="2" id="KW-1185">Reference proteome</keyword>
<dbReference type="EMBL" id="JAZAVJ010000040">
    <property type="protein sequence ID" value="KAK7419168.1"/>
    <property type="molecule type" value="Genomic_DNA"/>
</dbReference>
<accession>A0ABR1HDD0</accession>
<dbReference type="InterPro" id="IPR018136">
    <property type="entry name" value="Aconitase_4Fe-4S_BS"/>
</dbReference>
<evidence type="ECO:0000313" key="1">
    <source>
        <dbReference type="EMBL" id="KAK7419168.1"/>
    </source>
</evidence>
<reference evidence="1 2" key="1">
    <citation type="journal article" date="2025" name="Microbiol. Resour. Announc.">
        <title>Draft genome sequences for Neonectria magnoliae and Neonectria punicea, canker pathogens of Liriodendron tulipifera and Acer saccharum in West Virginia.</title>
        <authorList>
            <person name="Petronek H.M."/>
            <person name="Kasson M.T."/>
            <person name="Metheny A.M."/>
            <person name="Stauder C.M."/>
            <person name="Lovett B."/>
            <person name="Lynch S.C."/>
            <person name="Garnas J.R."/>
            <person name="Kasson L.R."/>
            <person name="Stajich J.E."/>
        </authorList>
    </citation>
    <scope>NUCLEOTIDE SEQUENCE [LARGE SCALE GENOMIC DNA]</scope>
    <source>
        <strain evidence="1 2">NRRL 64653</strain>
    </source>
</reference>
<name>A0ABR1HDD0_9HYPO</name>
<sequence>MSELRRLQRTGSFKSLETQNIMIDKAYLVSCTNSRGSDIVVDKLINEVDSIIATAENTQEESTTTAAEDEALTNVLPGFSVKFEGEIGFLDNYNINTNGIK</sequence>
<dbReference type="GO" id="GO:0004409">
    <property type="term" value="F:homoaconitate hydratase activity"/>
    <property type="evidence" value="ECO:0007669"/>
    <property type="project" value="UniProtKB-EC"/>
</dbReference>
<comment type="caution">
    <text evidence="1">The sequence shown here is derived from an EMBL/GenBank/DDBJ whole genome shotgun (WGS) entry which is preliminary data.</text>
</comment>
<gene>
    <name evidence="1" type="primary">LYS4_1</name>
    <name evidence="1" type="ORF">QQX98_003507</name>
</gene>
<dbReference type="EC" id="4.2.1.36" evidence="1"/>
<keyword evidence="1" id="KW-0456">Lyase</keyword>
<protein>
    <submittedName>
        <fullName evidence="1">Mitochondrial Homoaconitase</fullName>
        <ecNumber evidence="1">4.2.1.36</ecNumber>
    </submittedName>
</protein>
<proteinExistence type="predicted"/>
<organism evidence="1 2">
    <name type="scientific">Neonectria punicea</name>
    <dbReference type="NCBI Taxonomy" id="979145"/>
    <lineage>
        <taxon>Eukaryota</taxon>
        <taxon>Fungi</taxon>
        <taxon>Dikarya</taxon>
        <taxon>Ascomycota</taxon>
        <taxon>Pezizomycotina</taxon>
        <taxon>Sordariomycetes</taxon>
        <taxon>Hypocreomycetidae</taxon>
        <taxon>Hypocreales</taxon>
        <taxon>Nectriaceae</taxon>
        <taxon>Neonectria</taxon>
    </lineage>
</organism>